<dbReference type="Gene3D" id="3.30.465.10">
    <property type="match status" value="1"/>
</dbReference>
<dbReference type="SUPFAM" id="SSF55103">
    <property type="entry name" value="FAD-linked oxidases, C-terminal domain"/>
    <property type="match status" value="1"/>
</dbReference>
<keyword evidence="5" id="KW-0274">FAD</keyword>
<dbReference type="Pfam" id="PF01565">
    <property type="entry name" value="FAD_binding_4"/>
    <property type="match status" value="1"/>
</dbReference>
<dbReference type="KEGG" id="salm:D0Y50_02130"/>
<dbReference type="Gene3D" id="1.10.45.10">
    <property type="entry name" value="Vanillyl-alcohol Oxidase, Chain A, domain 4"/>
    <property type="match status" value="1"/>
</dbReference>
<dbReference type="InterPro" id="IPR017896">
    <property type="entry name" value="4Fe4S_Fe-S-bd"/>
</dbReference>
<evidence type="ECO:0000256" key="6">
    <source>
        <dbReference type="ARBA" id="ARBA00022946"/>
    </source>
</evidence>
<dbReference type="GO" id="GO:0046872">
    <property type="term" value="F:metal ion binding"/>
    <property type="evidence" value="ECO:0007669"/>
    <property type="project" value="UniProtKB-KW"/>
</dbReference>
<evidence type="ECO:0000259" key="12">
    <source>
        <dbReference type="PROSITE" id="PS51387"/>
    </source>
</evidence>
<dbReference type="GO" id="GO:0051536">
    <property type="term" value="F:iron-sulfur cluster binding"/>
    <property type="evidence" value="ECO:0007669"/>
    <property type="project" value="UniProtKB-KW"/>
</dbReference>
<dbReference type="InterPro" id="IPR006094">
    <property type="entry name" value="Oxid_FAD_bind_N"/>
</dbReference>
<keyword evidence="7" id="KW-0560">Oxidoreductase</keyword>
<accession>A0A346NS52</accession>
<keyword evidence="6" id="KW-0809">Transit peptide</keyword>
<dbReference type="Pfam" id="PF02754">
    <property type="entry name" value="CCG"/>
    <property type="match status" value="2"/>
</dbReference>
<dbReference type="PROSITE" id="PS51387">
    <property type="entry name" value="FAD_PCMH"/>
    <property type="match status" value="1"/>
</dbReference>
<dbReference type="Gene3D" id="3.30.70.2740">
    <property type="match status" value="1"/>
</dbReference>
<feature type="domain" description="FAD-binding PCMH-type" evidence="12">
    <location>
        <begin position="39"/>
        <end position="267"/>
    </location>
</feature>
<dbReference type="InterPro" id="IPR016169">
    <property type="entry name" value="FAD-bd_PCMH_sub2"/>
</dbReference>
<evidence type="ECO:0000256" key="3">
    <source>
        <dbReference type="ARBA" id="ARBA00022630"/>
    </source>
</evidence>
<evidence type="ECO:0000313" key="14">
    <source>
        <dbReference type="Proteomes" id="UP000262073"/>
    </source>
</evidence>
<dbReference type="InterPro" id="IPR036318">
    <property type="entry name" value="FAD-bd_PCMH-like_sf"/>
</dbReference>
<protein>
    <recommendedName>
        <fullName evidence="10">D-lactate dehydrogenase (cytochrome)</fullName>
        <ecNumber evidence="10">1.1.2.4</ecNumber>
    </recommendedName>
</protein>
<evidence type="ECO:0000256" key="10">
    <source>
        <dbReference type="ARBA" id="ARBA00038897"/>
    </source>
</evidence>
<dbReference type="EMBL" id="CP031769">
    <property type="protein sequence ID" value="AXR08359.1"/>
    <property type="molecule type" value="Genomic_DNA"/>
</dbReference>
<dbReference type="PANTHER" id="PTHR11748">
    <property type="entry name" value="D-LACTATE DEHYDROGENASE"/>
    <property type="match status" value="1"/>
</dbReference>
<evidence type="ECO:0000256" key="9">
    <source>
        <dbReference type="ARBA" id="ARBA00023014"/>
    </source>
</evidence>
<sequence length="935" mass="100948">MDARHWHGFTTAIGEVLRPEQCISDLPRRLAYSTDASFYTLIPQLVLQLDNLAEVRQVLRLATQWSIPLTFRAAGTSLSGQAISDSVLLTLSTKWQQAEVLEQGARIRMQPGLIGAKANAALAPLGYKIGPDPASINTCKIGGIAANNASGMCCGIVHNSYHTLADMTLVLADGSMLNTHDEQSVSQFRQTHKALLDGLASLRDRVRADTILSQRIRHQYRLKNTMGYGLNALLDYTDPLAILTHLMIGSEGTLGFIGELTLHTVKVAPLRATGLFLFENASAACACIASLKQLGAAAVELMDARALRRVADMLNTYSTAPVADTAVALLIDVTDNNAPALATRLASIMAALEQSARVQVMCPFTQVSEEIERLWQIRKGLFPAVGAIRESGSTVIIEDIAFGLADLAAGLGALDTLFTRHGYDEAIVFGHALDGNVHFVFTQKFETAEDIARYQAFMQEVSTLVVEQFAGTLKAEHGTGRNMAPFLTQQWGSAAVQVMQQIKHLIDPAGILNPGVIINPNKHAHLQHLKQLPAVDPIVDKCIECGFCEPQCPSRNLTLTPRQRIALMRRASLLPVAARAEVEKAFGYLADTTCAATGMCATSCPVGIDTGAWIKQRRALHTPDAASFMANHLALTHRASRSALSTVSWLAKTIPVSILETASQRAHEISRALPVYHRYVPAGATTVLPTSAGYKDKVVYVPGCPNRLFAAPPGYDPLPDVVVRLLNKAGIEVIIPAKYSRYCCGQPWRSKGNIAAACHHEAAMSSLLASYTEQGRWPVITDASPCALNLHTQQGLNIVELAEFLLTTVVPRLEISPHPEPLMLHVSCSSQQLDGGKSLRTLAKRLSVEVTEAQDISCCGFAGDKGFTCPQLNESALASLAGQIPPRTQWGFSNSRTCEIGLTKAAGIHYQHIAYLLDKVSESLPSNFSGAVYAP</sequence>
<dbReference type="InterPro" id="IPR016164">
    <property type="entry name" value="FAD-linked_Oxase-like_C"/>
</dbReference>
<dbReference type="InterPro" id="IPR004017">
    <property type="entry name" value="Cys_rich_dom"/>
</dbReference>
<dbReference type="FunFam" id="1.10.45.10:FF:000001">
    <property type="entry name" value="D-lactate dehydrogenase mitochondrial"/>
    <property type="match status" value="1"/>
</dbReference>
<gene>
    <name evidence="13" type="ORF">D0Y50_02130</name>
</gene>
<dbReference type="Proteomes" id="UP000262073">
    <property type="component" value="Chromosome"/>
</dbReference>
<dbReference type="InterPro" id="IPR016171">
    <property type="entry name" value="Vanillyl_alc_oxidase_C-sub2"/>
</dbReference>
<comment type="similarity">
    <text evidence="2">Belongs to the FAD-binding oxidoreductase/transferase type 4 family.</text>
</comment>
<dbReference type="GO" id="GO:0071949">
    <property type="term" value="F:FAD binding"/>
    <property type="evidence" value="ECO:0007669"/>
    <property type="project" value="InterPro"/>
</dbReference>
<dbReference type="InterPro" id="IPR009051">
    <property type="entry name" value="Helical_ferredxn"/>
</dbReference>
<dbReference type="PROSITE" id="PS00198">
    <property type="entry name" value="4FE4S_FER_1"/>
    <property type="match status" value="1"/>
</dbReference>
<dbReference type="EC" id="1.1.2.4" evidence="10"/>
<keyword evidence="9" id="KW-0411">Iron-sulfur</keyword>
<dbReference type="InterPro" id="IPR016167">
    <property type="entry name" value="FAD-bd_PCMH_sub1"/>
</dbReference>
<dbReference type="InterPro" id="IPR016166">
    <property type="entry name" value="FAD-bd_PCMH"/>
</dbReference>
<organism evidence="13 14">
    <name type="scientific">Salinimonas sediminis</name>
    <dbReference type="NCBI Taxonomy" id="2303538"/>
    <lineage>
        <taxon>Bacteria</taxon>
        <taxon>Pseudomonadati</taxon>
        <taxon>Pseudomonadota</taxon>
        <taxon>Gammaproteobacteria</taxon>
        <taxon>Alteromonadales</taxon>
        <taxon>Alteromonadaceae</taxon>
        <taxon>Alteromonas/Salinimonas group</taxon>
        <taxon>Salinimonas</taxon>
    </lineage>
</organism>
<dbReference type="PROSITE" id="PS51379">
    <property type="entry name" value="4FE4S_FER_2"/>
    <property type="match status" value="1"/>
</dbReference>
<keyword evidence="3" id="KW-0285">Flavoprotein</keyword>
<evidence type="ECO:0000256" key="7">
    <source>
        <dbReference type="ARBA" id="ARBA00023002"/>
    </source>
</evidence>
<dbReference type="SUPFAM" id="SSF56176">
    <property type="entry name" value="FAD-binding/transporter-associated domain-like"/>
    <property type="match status" value="1"/>
</dbReference>
<keyword evidence="14" id="KW-1185">Reference proteome</keyword>
<dbReference type="Gene3D" id="1.10.1060.10">
    <property type="entry name" value="Alpha-helical ferredoxin"/>
    <property type="match status" value="1"/>
</dbReference>
<name>A0A346NS52_9ALTE</name>
<evidence type="ECO:0000256" key="2">
    <source>
        <dbReference type="ARBA" id="ARBA00008000"/>
    </source>
</evidence>
<dbReference type="SUPFAM" id="SSF46548">
    <property type="entry name" value="alpha-helical ferredoxin"/>
    <property type="match status" value="1"/>
</dbReference>
<dbReference type="Pfam" id="PF02913">
    <property type="entry name" value="FAD-oxidase_C"/>
    <property type="match status" value="1"/>
</dbReference>
<evidence type="ECO:0000256" key="1">
    <source>
        <dbReference type="ARBA" id="ARBA00001974"/>
    </source>
</evidence>
<dbReference type="OrthoDB" id="9811557at2"/>
<feature type="domain" description="4Fe-4S ferredoxin-type" evidence="11">
    <location>
        <begin position="531"/>
        <end position="562"/>
    </location>
</feature>
<dbReference type="GO" id="GO:1903457">
    <property type="term" value="P:lactate catabolic process"/>
    <property type="evidence" value="ECO:0007669"/>
    <property type="project" value="TreeGrafter"/>
</dbReference>
<dbReference type="InterPro" id="IPR004113">
    <property type="entry name" value="FAD-bd_oxidored_4_C"/>
</dbReference>
<evidence type="ECO:0000256" key="8">
    <source>
        <dbReference type="ARBA" id="ARBA00023004"/>
    </source>
</evidence>
<dbReference type="InterPro" id="IPR017900">
    <property type="entry name" value="4Fe4S_Fe_S_CS"/>
</dbReference>
<evidence type="ECO:0000256" key="4">
    <source>
        <dbReference type="ARBA" id="ARBA00022723"/>
    </source>
</evidence>
<evidence type="ECO:0000256" key="5">
    <source>
        <dbReference type="ARBA" id="ARBA00022827"/>
    </source>
</evidence>
<dbReference type="AlphaFoldDB" id="A0A346NS52"/>
<evidence type="ECO:0000313" key="13">
    <source>
        <dbReference type="EMBL" id="AXR08359.1"/>
    </source>
</evidence>
<reference evidence="13 14" key="1">
    <citation type="submission" date="2018-08" db="EMBL/GenBank/DDBJ databases">
        <title>Salinimonas sediminis sp. nov., a piezophilic bacterium isolated from a deep-sea sediment sample from the New Britain Trench.</title>
        <authorList>
            <person name="Cao J."/>
        </authorList>
    </citation>
    <scope>NUCLEOTIDE SEQUENCE [LARGE SCALE GENOMIC DNA]</scope>
    <source>
        <strain evidence="13 14">N102</strain>
    </source>
</reference>
<dbReference type="Pfam" id="PF13183">
    <property type="entry name" value="Fer4_8"/>
    <property type="match status" value="1"/>
</dbReference>
<keyword evidence="8" id="KW-0408">Iron</keyword>
<proteinExistence type="inferred from homology"/>
<evidence type="ECO:0000259" key="11">
    <source>
        <dbReference type="PROSITE" id="PS51379"/>
    </source>
</evidence>
<dbReference type="PANTHER" id="PTHR11748:SF111">
    <property type="entry name" value="D-LACTATE DEHYDROGENASE, MITOCHONDRIAL-RELATED"/>
    <property type="match status" value="1"/>
</dbReference>
<dbReference type="GO" id="GO:0008720">
    <property type="term" value="F:D-lactate dehydrogenase (NAD+) activity"/>
    <property type="evidence" value="ECO:0007669"/>
    <property type="project" value="TreeGrafter"/>
</dbReference>
<comment type="cofactor">
    <cofactor evidence="1">
        <name>FAD</name>
        <dbReference type="ChEBI" id="CHEBI:57692"/>
    </cofactor>
</comment>
<keyword evidence="4" id="KW-0479">Metal-binding</keyword>
<dbReference type="Gene3D" id="3.30.43.10">
    <property type="entry name" value="Uridine Diphospho-n-acetylenolpyruvylglucosamine Reductase, domain 2"/>
    <property type="match status" value="1"/>
</dbReference>
<dbReference type="GO" id="GO:0004458">
    <property type="term" value="F:D-lactate dehydrogenase (cytochrome) activity"/>
    <property type="evidence" value="ECO:0007669"/>
    <property type="project" value="UniProtKB-EC"/>
</dbReference>